<proteinExistence type="predicted"/>
<reference evidence="2 3" key="1">
    <citation type="submission" date="2022-05" db="EMBL/GenBank/DDBJ databases">
        <title>Treponema leporis L2 test.</title>
        <authorList>
            <person name="Cejkova D."/>
        </authorList>
    </citation>
    <scope>NUCLEOTIDE SEQUENCE [LARGE SCALE GENOMIC DNA]</scope>
    <source>
        <strain evidence="2 3">L2</strain>
    </source>
</reference>
<dbReference type="Proteomes" id="UP001321460">
    <property type="component" value="Chromosome"/>
</dbReference>
<organism evidence="2 3">
    <name type="scientific">Treponema paraluiscuniculi</name>
    <dbReference type="NCBI Taxonomy" id="53435"/>
    <lineage>
        <taxon>Bacteria</taxon>
        <taxon>Pseudomonadati</taxon>
        <taxon>Spirochaetota</taxon>
        <taxon>Spirochaetia</taxon>
        <taxon>Spirochaetales</taxon>
        <taxon>Treponemataceae</taxon>
        <taxon>Treponema</taxon>
    </lineage>
</organism>
<dbReference type="RefSeq" id="WP_013945301.1">
    <property type="nucleotide sequence ID" value="NZ_CP097901.1"/>
</dbReference>
<evidence type="ECO:0000313" key="2">
    <source>
        <dbReference type="EMBL" id="WKC72552.1"/>
    </source>
</evidence>
<evidence type="ECO:0000256" key="1">
    <source>
        <dbReference type="SAM" id="MobiDB-lite"/>
    </source>
</evidence>
<sequence>MDRFFCTVWVWSVLFGACTSQTRSSFSLNADGLNSSGVAHASEHVSHAVAMGNEAGAADASVSESPASFSPGRGSAWVQGTVGHIPAEHHAELQAFFDTEEGMRITDALCTGDTYAAFNELEALYDPSSETDTARSRALHAYVRALLQGIRLAPRVAPPTHVGVSATLQYRDSVWPLQRGRFTLCYQIGPEHGDVMQVTLCADTQGVLFFPFPSAALSQEVTLSFDTAALVHAPSLCAQESALQERPSSPEPVVSTIPSPEGEENSAAGEPALANLVCRVAAPSSDPKQHSVRRQVSTTICILDYGKTGRPLTHENLTATRLLGGLLKRRFVNIGLDSLYGVGKVPDHAVIARARKKFGGNVRRLVFGLTQVRRLERDSDARWRCVLFAQLHVWDFPKGAYTHHFTAQCTETGDTESQSYVRARTRMGETVLSDVLQCFL</sequence>
<evidence type="ECO:0008006" key="4">
    <source>
        <dbReference type="Google" id="ProtNLM"/>
    </source>
</evidence>
<dbReference type="EMBL" id="CP097901">
    <property type="protein sequence ID" value="WKC72552.1"/>
    <property type="molecule type" value="Genomic_DNA"/>
</dbReference>
<feature type="region of interest" description="Disordered" evidence="1">
    <location>
        <begin position="241"/>
        <end position="268"/>
    </location>
</feature>
<name>A0ABY9E320_9SPIR</name>
<protein>
    <recommendedName>
        <fullName evidence="4">Lipoprotein</fullName>
    </recommendedName>
</protein>
<gene>
    <name evidence="2" type="ORF">TPLL2_0693</name>
</gene>
<accession>A0ABY9E320</accession>
<evidence type="ECO:0000313" key="3">
    <source>
        <dbReference type="Proteomes" id="UP001321460"/>
    </source>
</evidence>
<keyword evidence="3" id="KW-1185">Reference proteome</keyword>
<dbReference type="PROSITE" id="PS51257">
    <property type="entry name" value="PROKAR_LIPOPROTEIN"/>
    <property type="match status" value="1"/>
</dbReference>